<protein>
    <submittedName>
        <fullName evidence="1">Uncharacterized protein</fullName>
    </submittedName>
</protein>
<accession>A0A286RA20</accession>
<evidence type="ECO:0000313" key="1">
    <source>
        <dbReference type="EMBL" id="ASV72801.1"/>
    </source>
</evidence>
<keyword evidence="2" id="KW-1185">Reference proteome</keyword>
<dbReference type="EMBL" id="CP018477">
    <property type="protein sequence ID" value="ASV72801.1"/>
    <property type="molecule type" value="Genomic_DNA"/>
</dbReference>
<dbReference type="Proteomes" id="UP000215086">
    <property type="component" value="Chromosome"/>
</dbReference>
<organism evidence="1 2">
    <name type="scientific">Thermogutta terrifontis</name>
    <dbReference type="NCBI Taxonomy" id="1331910"/>
    <lineage>
        <taxon>Bacteria</taxon>
        <taxon>Pseudomonadati</taxon>
        <taxon>Planctomycetota</taxon>
        <taxon>Planctomycetia</taxon>
        <taxon>Pirellulales</taxon>
        <taxon>Thermoguttaceae</taxon>
        <taxon>Thermogutta</taxon>
    </lineage>
</organism>
<dbReference type="AlphaFoldDB" id="A0A286RA20"/>
<proteinExistence type="predicted"/>
<sequence>MFAGRFRTVFHNGGPSGLTEGFAAKRDADLAKHHFKLEATHGIGLGVRDNQAKQFQQAEQHSGLGLVGTDLTYPHFYKTLRHPTGTTYRRGNS</sequence>
<reference evidence="1 2" key="1">
    <citation type="journal article" name="Front. Microbiol.">
        <title>Sugar Metabolism of the First Thermophilic Planctomycete Thermogutta terrifontis: Comparative Genomic and Transcriptomic Approaches.</title>
        <authorList>
            <person name="Elcheninov A.G."/>
            <person name="Menzel P."/>
            <person name="Gudbergsdottir S.R."/>
            <person name="Slesarev A.I."/>
            <person name="Kadnikov V.V."/>
            <person name="Krogh A."/>
            <person name="Bonch-Osmolovskaya E.A."/>
            <person name="Peng X."/>
            <person name="Kublanov I.V."/>
        </authorList>
    </citation>
    <scope>NUCLEOTIDE SEQUENCE [LARGE SCALE GENOMIC DNA]</scope>
    <source>
        <strain evidence="1 2">R1</strain>
    </source>
</reference>
<name>A0A286RA20_9BACT</name>
<dbReference type="KEGG" id="ttf:THTE_0199"/>
<evidence type="ECO:0000313" key="2">
    <source>
        <dbReference type="Proteomes" id="UP000215086"/>
    </source>
</evidence>
<gene>
    <name evidence="1" type="ORF">THTE_0199</name>
</gene>